<dbReference type="CDD" id="cd00580">
    <property type="entry name" value="CHMI"/>
    <property type="match status" value="1"/>
</dbReference>
<dbReference type="Pfam" id="PF02962">
    <property type="entry name" value="CHMI"/>
    <property type="match status" value="1"/>
</dbReference>
<dbReference type="InterPro" id="IPR004220">
    <property type="entry name" value="5-COMe_2-OHmuconate_Isoase"/>
</dbReference>
<protein>
    <submittedName>
        <fullName evidence="1">5-carboxymethyl-2-hydroxymuconate Delta-isomerase</fullName>
    </submittedName>
</protein>
<accession>A0A9X2EPT7</accession>
<dbReference type="PANTHER" id="PTHR37950:SF1">
    <property type="entry name" value="4-HYDROXYPHENYLACETATE CATABOLISM PROTEIN"/>
    <property type="match status" value="1"/>
</dbReference>
<dbReference type="RefSeq" id="WP_252471624.1">
    <property type="nucleotide sequence ID" value="NZ_JALBWM010000110.1"/>
</dbReference>
<dbReference type="PANTHER" id="PTHR37950">
    <property type="entry name" value="4-HYDROXYPHENYLACETATE CATABOLISM PROTEIN"/>
    <property type="match status" value="1"/>
</dbReference>
<dbReference type="Proteomes" id="UP001139028">
    <property type="component" value="Unassembled WGS sequence"/>
</dbReference>
<proteinExistence type="predicted"/>
<dbReference type="SUPFAM" id="SSF55331">
    <property type="entry name" value="Tautomerase/MIF"/>
    <property type="match status" value="1"/>
</dbReference>
<keyword evidence="2" id="KW-1185">Reference proteome</keyword>
<evidence type="ECO:0000313" key="1">
    <source>
        <dbReference type="EMBL" id="MCO1336167.1"/>
    </source>
</evidence>
<dbReference type="AlphaFoldDB" id="A0A9X2EPT7"/>
<evidence type="ECO:0000313" key="2">
    <source>
        <dbReference type="Proteomes" id="UP001139028"/>
    </source>
</evidence>
<sequence length="118" mass="12858">MPHCVIQCPSTLLESIEIPNLLSAIHRAADQSSLFEPDDIKVRLLPVQHYLVGPTAAPFVHVECSLLSGRTTQQRQTLAQLLAKALCAAVPDVKMLSVEVREIVRAAYCNRASLEAAV</sequence>
<dbReference type="Gene3D" id="3.30.429.10">
    <property type="entry name" value="Macrophage Migration Inhibitory Factor"/>
    <property type="match status" value="1"/>
</dbReference>
<reference evidence="1" key="1">
    <citation type="journal article" date="2022" name="Arch. Microbiol.">
        <title>Microbulbifer okhotskensis sp. nov., isolated from a deep bottom sediment of the Okhotsk Sea.</title>
        <authorList>
            <person name="Romanenko L."/>
            <person name="Kurilenko V."/>
            <person name="Otstavnykh N."/>
            <person name="Velansky P."/>
            <person name="Isaeva M."/>
            <person name="Mikhailov V."/>
        </authorList>
    </citation>
    <scope>NUCLEOTIDE SEQUENCE</scope>
    <source>
        <strain evidence="1">OS29</strain>
    </source>
</reference>
<comment type="caution">
    <text evidence="1">The sequence shown here is derived from an EMBL/GenBank/DDBJ whole genome shotgun (WGS) entry which is preliminary data.</text>
</comment>
<dbReference type="InterPro" id="IPR014347">
    <property type="entry name" value="Tautomerase/MIF_sf"/>
</dbReference>
<organism evidence="1 2">
    <name type="scientific">Microbulbifer okhotskensis</name>
    <dbReference type="NCBI Taxonomy" id="2926617"/>
    <lineage>
        <taxon>Bacteria</taxon>
        <taxon>Pseudomonadati</taxon>
        <taxon>Pseudomonadota</taxon>
        <taxon>Gammaproteobacteria</taxon>
        <taxon>Cellvibrionales</taxon>
        <taxon>Microbulbiferaceae</taxon>
        <taxon>Microbulbifer</taxon>
    </lineage>
</organism>
<gene>
    <name evidence="1" type="ORF">MO867_17690</name>
</gene>
<dbReference type="EMBL" id="JALBWM010000110">
    <property type="protein sequence ID" value="MCO1336167.1"/>
    <property type="molecule type" value="Genomic_DNA"/>
</dbReference>
<dbReference type="GO" id="GO:0008704">
    <property type="term" value="F:5-carboxymethyl-2-hydroxymuconate delta-isomerase activity"/>
    <property type="evidence" value="ECO:0007669"/>
    <property type="project" value="InterPro"/>
</dbReference>
<name>A0A9X2EPT7_9GAMM</name>